<dbReference type="GO" id="GO:0006281">
    <property type="term" value="P:DNA repair"/>
    <property type="evidence" value="ECO:0007669"/>
    <property type="project" value="UniProtKB-KW"/>
</dbReference>
<reference evidence="17" key="1">
    <citation type="submission" date="2008-06" db="EMBL/GenBank/DDBJ databases">
        <authorList>
            <person name="Lorenzi H."/>
            <person name="Inman J."/>
            <person name="Miller J."/>
            <person name="Schobel S."/>
            <person name="Amedeo P."/>
            <person name="Caler E.V."/>
            <person name="da Silva J."/>
        </authorList>
    </citation>
    <scope>NUCLEOTIDE SEQUENCE [LARGE SCALE GENOMIC DNA]</scope>
    <source>
        <strain evidence="17">RN66</strain>
    </source>
</reference>
<evidence type="ECO:0000313" key="18">
    <source>
        <dbReference type="Proteomes" id="UP000001460"/>
    </source>
</evidence>
<name>B6AIL5_CRYMR</name>
<dbReference type="EMBL" id="DS989736">
    <property type="protein sequence ID" value="EEA08056.1"/>
    <property type="molecule type" value="Genomic_DNA"/>
</dbReference>
<dbReference type="Gene3D" id="3.30.470.30">
    <property type="entry name" value="DNA ligase/mRNA capping enzyme"/>
    <property type="match status" value="1"/>
</dbReference>
<dbReference type="PROSITE" id="PS50160">
    <property type="entry name" value="DNA_LIGASE_A3"/>
    <property type="match status" value="1"/>
</dbReference>
<accession>B6AIL5</accession>
<keyword evidence="5" id="KW-0235">DNA replication</keyword>
<comment type="catalytic activity">
    <reaction evidence="13 14">
        <text>ATP + (deoxyribonucleotide)n-3'-hydroxyl + 5'-phospho-(deoxyribonucleotide)m = (deoxyribonucleotide)n+m + AMP + diphosphate.</text>
        <dbReference type="EC" id="6.5.1.1"/>
    </reaction>
</comment>
<dbReference type="SUPFAM" id="SSF50249">
    <property type="entry name" value="Nucleic acid-binding proteins"/>
    <property type="match status" value="1"/>
</dbReference>
<dbReference type="InterPro" id="IPR016059">
    <property type="entry name" value="DNA_ligase_ATP-dep_CS"/>
</dbReference>
<dbReference type="PANTHER" id="PTHR45674:SF4">
    <property type="entry name" value="DNA LIGASE 1"/>
    <property type="match status" value="1"/>
</dbReference>
<protein>
    <recommendedName>
        <fullName evidence="14">DNA ligase</fullName>
        <ecNumber evidence="14">6.5.1.1</ecNumber>
    </recommendedName>
</protein>
<evidence type="ECO:0000256" key="12">
    <source>
        <dbReference type="ARBA" id="ARBA00023306"/>
    </source>
</evidence>
<proteinExistence type="inferred from homology"/>
<keyword evidence="4" id="KW-0132">Cell division</keyword>
<evidence type="ECO:0000256" key="4">
    <source>
        <dbReference type="ARBA" id="ARBA00022618"/>
    </source>
</evidence>
<evidence type="ECO:0000256" key="1">
    <source>
        <dbReference type="ARBA" id="ARBA00004123"/>
    </source>
</evidence>
<keyword evidence="3 14" id="KW-0436">Ligase</keyword>
<evidence type="ECO:0000256" key="7">
    <source>
        <dbReference type="ARBA" id="ARBA00022763"/>
    </source>
</evidence>
<keyword evidence="18" id="KW-1185">Reference proteome</keyword>
<organism evidence="17 18">
    <name type="scientific">Cryptosporidium muris (strain RN66)</name>
    <dbReference type="NCBI Taxonomy" id="441375"/>
    <lineage>
        <taxon>Eukaryota</taxon>
        <taxon>Sar</taxon>
        <taxon>Alveolata</taxon>
        <taxon>Apicomplexa</taxon>
        <taxon>Conoidasida</taxon>
        <taxon>Coccidia</taxon>
        <taxon>Eucoccidiorida</taxon>
        <taxon>Eimeriorina</taxon>
        <taxon>Cryptosporidiidae</taxon>
        <taxon>Cryptosporidium</taxon>
    </lineage>
</organism>
<dbReference type="GeneID" id="6997430"/>
<dbReference type="OMA" id="WIKYKRD"/>
<keyword evidence="8 14" id="KW-0067">ATP-binding</keyword>
<dbReference type="InterPro" id="IPR012340">
    <property type="entry name" value="NA-bd_OB-fold"/>
</dbReference>
<dbReference type="FunFam" id="3.30.470.30:FF:000002">
    <property type="entry name" value="DNA ligase"/>
    <property type="match status" value="1"/>
</dbReference>
<dbReference type="Proteomes" id="UP000001460">
    <property type="component" value="Unassembled WGS sequence"/>
</dbReference>
<evidence type="ECO:0000256" key="15">
    <source>
        <dbReference type="RuleBase" id="RU004196"/>
    </source>
</evidence>
<dbReference type="RefSeq" id="XP_002142405.1">
    <property type="nucleotide sequence ID" value="XM_002142369.1"/>
</dbReference>
<dbReference type="InterPro" id="IPR012308">
    <property type="entry name" value="DNA_ligase_ATP-dep_N"/>
</dbReference>
<keyword evidence="11" id="KW-0539">Nucleus</keyword>
<dbReference type="Gene3D" id="2.40.50.140">
    <property type="entry name" value="Nucleic acid-binding proteins"/>
    <property type="match status" value="1"/>
</dbReference>
<dbReference type="SUPFAM" id="SSF117018">
    <property type="entry name" value="ATP-dependent DNA ligase DNA-binding domain"/>
    <property type="match status" value="1"/>
</dbReference>
<evidence type="ECO:0000256" key="11">
    <source>
        <dbReference type="ARBA" id="ARBA00023242"/>
    </source>
</evidence>
<dbReference type="GO" id="GO:0005524">
    <property type="term" value="F:ATP binding"/>
    <property type="evidence" value="ECO:0007669"/>
    <property type="project" value="UniProtKB-KW"/>
</dbReference>
<dbReference type="PROSITE" id="PS00333">
    <property type="entry name" value="DNA_LIGASE_A2"/>
    <property type="match status" value="1"/>
</dbReference>
<dbReference type="FunFam" id="2.40.50.140:FF:000062">
    <property type="entry name" value="DNA ligase"/>
    <property type="match status" value="1"/>
</dbReference>
<evidence type="ECO:0000256" key="6">
    <source>
        <dbReference type="ARBA" id="ARBA00022741"/>
    </source>
</evidence>
<evidence type="ECO:0000256" key="10">
    <source>
        <dbReference type="ARBA" id="ARBA00023204"/>
    </source>
</evidence>
<dbReference type="Pfam" id="PF01068">
    <property type="entry name" value="DNA_ligase_A_M"/>
    <property type="match status" value="1"/>
</dbReference>
<dbReference type="InterPro" id="IPR000977">
    <property type="entry name" value="DNA_ligase_ATP-dep"/>
</dbReference>
<dbReference type="GO" id="GO:0006310">
    <property type="term" value="P:DNA recombination"/>
    <property type="evidence" value="ECO:0007669"/>
    <property type="project" value="UniProtKB-KW"/>
</dbReference>
<evidence type="ECO:0000256" key="3">
    <source>
        <dbReference type="ARBA" id="ARBA00022598"/>
    </source>
</evidence>
<dbReference type="eggNOG" id="KOG0967">
    <property type="taxonomic scope" value="Eukaryota"/>
</dbReference>
<dbReference type="Pfam" id="PF04679">
    <property type="entry name" value="DNA_ligase_A_C"/>
    <property type="match status" value="1"/>
</dbReference>
<dbReference type="GO" id="GO:0003677">
    <property type="term" value="F:DNA binding"/>
    <property type="evidence" value="ECO:0007669"/>
    <property type="project" value="InterPro"/>
</dbReference>
<evidence type="ECO:0000256" key="2">
    <source>
        <dbReference type="ARBA" id="ARBA00007572"/>
    </source>
</evidence>
<dbReference type="Gene3D" id="3.30.1490.70">
    <property type="match status" value="1"/>
</dbReference>
<dbReference type="InterPro" id="IPR050191">
    <property type="entry name" value="ATP-dep_DNA_ligase"/>
</dbReference>
<evidence type="ECO:0000256" key="14">
    <source>
        <dbReference type="RuleBase" id="RU000617"/>
    </source>
</evidence>
<dbReference type="VEuPathDB" id="CryptoDB:CMU_031970"/>
<comment type="similarity">
    <text evidence="2 15">Belongs to the ATP-dependent DNA ligase family.</text>
</comment>
<dbReference type="GO" id="GO:0003910">
    <property type="term" value="F:DNA ligase (ATP) activity"/>
    <property type="evidence" value="ECO:0007669"/>
    <property type="project" value="UniProtKB-EC"/>
</dbReference>
<dbReference type="InterPro" id="IPR036599">
    <property type="entry name" value="DNA_ligase_N_sf"/>
</dbReference>
<dbReference type="GO" id="GO:0005634">
    <property type="term" value="C:nucleus"/>
    <property type="evidence" value="ECO:0007669"/>
    <property type="project" value="UniProtKB-SubCell"/>
</dbReference>
<keyword evidence="12" id="KW-0131">Cell cycle</keyword>
<evidence type="ECO:0000259" key="16">
    <source>
        <dbReference type="PROSITE" id="PS50160"/>
    </source>
</evidence>
<evidence type="ECO:0000313" key="17">
    <source>
        <dbReference type="EMBL" id="EEA08056.1"/>
    </source>
</evidence>
<evidence type="ECO:0000256" key="8">
    <source>
        <dbReference type="ARBA" id="ARBA00022840"/>
    </source>
</evidence>
<dbReference type="GO" id="GO:0006273">
    <property type="term" value="P:lagging strand elongation"/>
    <property type="evidence" value="ECO:0007669"/>
    <property type="project" value="TreeGrafter"/>
</dbReference>
<dbReference type="PROSITE" id="PS00697">
    <property type="entry name" value="DNA_LIGASE_A1"/>
    <property type="match status" value="1"/>
</dbReference>
<keyword evidence="6 14" id="KW-0547">Nucleotide-binding</keyword>
<evidence type="ECO:0000256" key="5">
    <source>
        <dbReference type="ARBA" id="ARBA00022705"/>
    </source>
</evidence>
<sequence>MTKKIQDSVKLNDKNDILVTSKLLDNNKMMVNEDILYYKDDNEVMIDSDSIIDSTESLNVDKLPLTFTKDKSTFKKAKLYIEELDNNKDFEEHIYEINDNKMSNNLINKNMNNYKKSRVNNSNPGNLFSPFSINVTESSENMLSPAYDPSKLNKNDLIDIKRSSIYFSILVDALSLIESLKGTGSGSKKNCIVVLANLFRTIIYHNPTDLIPATYICLNKISPDYENREFGVGESIIIKCIAEVLGRSENSIKEDLASGSYEDLGEIAAASRYAMRVLFEPPRLTIQEVFNEMYALACIHGNQAQQKKRDKIKKLMVAAKQSEVKFIIRFLQGRLRIGVQQVTVYNSLANSFVLTRNSDENSKYSDIRLQEFKFKTNIELDNTILDMEKAFRSSLCQLPNIEKIIDIALKGVTPNDLRLKCTLIPGIPCEPMLARPTKGISEILSRFEKMKFTAEYKYDGERAQIHVYKLESGNYNIDIFSRNLENITNRYPDVAISIKESLINTVEDCILDCEVVAYSIENEKILPFQVLSTRKRKDVNINDIKVHVCVFLFDCMHFNGNSLIKYSLAERREYLKKCILEIPNKIYFVKNCITDKIDVLETFLAEAIENNCEGLMVKTLNENASYEPSKRSLNWLKIKKDYIDGIMDSIDVVPIAAFYGKGKRCGIYGTFLLAVYNPNSEIYETICKIGTGFSEEILQRLYNMLTEYIISDISAKSYYHVDSISLKPDVWFEPKFIWEVKGADLSLSPVHNTAFGIREEGKGIGLRFPRFIRIREDKKPEDATTCDQIIDLFDSQFIENRKYATNTNVEQEFEDLDEDI</sequence>
<dbReference type="GO" id="GO:0051301">
    <property type="term" value="P:cell division"/>
    <property type="evidence" value="ECO:0007669"/>
    <property type="project" value="UniProtKB-KW"/>
</dbReference>
<dbReference type="GO" id="GO:0005739">
    <property type="term" value="C:mitochondrion"/>
    <property type="evidence" value="ECO:0007669"/>
    <property type="project" value="TreeGrafter"/>
</dbReference>
<keyword evidence="9 14" id="KW-0233">DNA recombination</keyword>
<dbReference type="Pfam" id="PF04675">
    <property type="entry name" value="DNA_ligase_A_N"/>
    <property type="match status" value="1"/>
</dbReference>
<dbReference type="AlphaFoldDB" id="B6AIL5"/>
<dbReference type="NCBIfam" id="TIGR00574">
    <property type="entry name" value="dnl1"/>
    <property type="match status" value="1"/>
</dbReference>
<dbReference type="InterPro" id="IPR012310">
    <property type="entry name" value="DNA_ligase_ATP-dep_cent"/>
</dbReference>
<keyword evidence="7 14" id="KW-0227">DNA damage</keyword>
<dbReference type="CDD" id="cd07969">
    <property type="entry name" value="OBF_DNA_ligase_I"/>
    <property type="match status" value="1"/>
</dbReference>
<evidence type="ECO:0000256" key="9">
    <source>
        <dbReference type="ARBA" id="ARBA00023172"/>
    </source>
</evidence>
<dbReference type="InterPro" id="IPR012309">
    <property type="entry name" value="DNA_ligase_ATP-dep_C"/>
</dbReference>
<dbReference type="CDD" id="cd07900">
    <property type="entry name" value="Adenylation_DNA_ligase_I_Euk"/>
    <property type="match status" value="1"/>
</dbReference>
<dbReference type="Gene3D" id="1.10.3260.10">
    <property type="entry name" value="DNA ligase, ATP-dependent, N-terminal domain"/>
    <property type="match status" value="1"/>
</dbReference>
<feature type="domain" description="ATP-dependent DNA ligase family profile" evidence="16">
    <location>
        <begin position="541"/>
        <end position="677"/>
    </location>
</feature>
<dbReference type="OrthoDB" id="206088at2759"/>
<evidence type="ECO:0000256" key="13">
    <source>
        <dbReference type="ARBA" id="ARBA00034003"/>
    </source>
</evidence>
<dbReference type="SUPFAM" id="SSF56091">
    <property type="entry name" value="DNA ligase/mRNA capping enzyme, catalytic domain"/>
    <property type="match status" value="1"/>
</dbReference>
<keyword evidence="10 14" id="KW-0234">DNA repair</keyword>
<dbReference type="EC" id="6.5.1.1" evidence="14"/>
<comment type="subcellular location">
    <subcellularLocation>
        <location evidence="1">Nucleus</location>
    </subcellularLocation>
</comment>
<dbReference type="GO" id="GO:0071897">
    <property type="term" value="P:DNA biosynthetic process"/>
    <property type="evidence" value="ECO:0007669"/>
    <property type="project" value="InterPro"/>
</dbReference>
<dbReference type="PANTHER" id="PTHR45674">
    <property type="entry name" value="DNA LIGASE 1/3 FAMILY MEMBER"/>
    <property type="match status" value="1"/>
</dbReference>
<dbReference type="STRING" id="441375.B6AIL5"/>
<gene>
    <name evidence="17" type="ORF">CMU_031970</name>
</gene>